<feature type="chain" id="PRO_5038779123" evidence="3">
    <location>
        <begin position="21"/>
        <end position="299"/>
    </location>
</feature>
<reference evidence="6" key="2">
    <citation type="journal article" date="2022" name="Hortic Res">
        <title>The genome of Dioscorea zingiberensis sheds light on the biosynthesis, origin and evolution of the medicinally important diosgenin saponins.</title>
        <authorList>
            <person name="Li Y."/>
            <person name="Tan C."/>
            <person name="Li Z."/>
            <person name="Guo J."/>
            <person name="Li S."/>
            <person name="Chen X."/>
            <person name="Wang C."/>
            <person name="Dai X."/>
            <person name="Yang H."/>
            <person name="Song W."/>
            <person name="Hou L."/>
            <person name="Xu J."/>
            <person name="Tong Z."/>
            <person name="Xu A."/>
            <person name="Yuan X."/>
            <person name="Wang W."/>
            <person name="Yang Q."/>
            <person name="Chen L."/>
            <person name="Sun Z."/>
            <person name="Wang K."/>
            <person name="Pan B."/>
            <person name="Chen J."/>
            <person name="Bao Y."/>
            <person name="Liu F."/>
            <person name="Qi X."/>
            <person name="Gang D.R."/>
            <person name="Wen J."/>
            <person name="Li J."/>
        </authorList>
    </citation>
    <scope>NUCLEOTIDE SEQUENCE</scope>
    <source>
        <strain evidence="6">Dzin_1.0</strain>
    </source>
</reference>
<dbReference type="InterPro" id="IPR039417">
    <property type="entry name" value="Peptidase_C1A_papain-like"/>
</dbReference>
<dbReference type="CDD" id="cd02248">
    <property type="entry name" value="Peptidase_C1A"/>
    <property type="match status" value="1"/>
</dbReference>
<dbReference type="GO" id="GO:0008234">
    <property type="term" value="F:cysteine-type peptidase activity"/>
    <property type="evidence" value="ECO:0007669"/>
    <property type="project" value="InterPro"/>
</dbReference>
<keyword evidence="7" id="KW-1185">Reference proteome</keyword>
<dbReference type="SMART" id="SM00645">
    <property type="entry name" value="Pept_C1"/>
    <property type="match status" value="1"/>
</dbReference>
<dbReference type="Pfam" id="PF00112">
    <property type="entry name" value="Peptidase_C1"/>
    <property type="match status" value="1"/>
</dbReference>
<dbReference type="Proteomes" id="UP001085076">
    <property type="component" value="Miscellaneous, Linkage group lg02"/>
</dbReference>
<feature type="domain" description="Cathepsin propeptide inhibitor" evidence="5">
    <location>
        <begin position="45"/>
        <end position="101"/>
    </location>
</feature>
<dbReference type="PROSITE" id="PS51257">
    <property type="entry name" value="PROKAR_LIPOPROTEIN"/>
    <property type="match status" value="1"/>
</dbReference>
<dbReference type="InterPro" id="IPR000169">
    <property type="entry name" value="Pept_cys_AS"/>
</dbReference>
<dbReference type="PANTHER" id="PTHR12411">
    <property type="entry name" value="CYSTEINE PROTEASE FAMILY C1-RELATED"/>
    <property type="match status" value="1"/>
</dbReference>
<feature type="signal peptide" evidence="3">
    <location>
        <begin position="1"/>
        <end position="20"/>
    </location>
</feature>
<dbReference type="SMART" id="SM00848">
    <property type="entry name" value="Inhibitor_I29"/>
    <property type="match status" value="1"/>
</dbReference>
<dbReference type="SUPFAM" id="SSF54001">
    <property type="entry name" value="Cysteine proteinases"/>
    <property type="match status" value="1"/>
</dbReference>
<dbReference type="Pfam" id="PF08246">
    <property type="entry name" value="Inhibitor_I29"/>
    <property type="match status" value="1"/>
</dbReference>
<organism evidence="6 7">
    <name type="scientific">Dioscorea zingiberensis</name>
    <dbReference type="NCBI Taxonomy" id="325984"/>
    <lineage>
        <taxon>Eukaryota</taxon>
        <taxon>Viridiplantae</taxon>
        <taxon>Streptophyta</taxon>
        <taxon>Embryophyta</taxon>
        <taxon>Tracheophyta</taxon>
        <taxon>Spermatophyta</taxon>
        <taxon>Magnoliopsida</taxon>
        <taxon>Liliopsida</taxon>
        <taxon>Dioscoreales</taxon>
        <taxon>Dioscoreaceae</taxon>
        <taxon>Dioscorea</taxon>
    </lineage>
</organism>
<dbReference type="PROSITE" id="PS00139">
    <property type="entry name" value="THIOL_PROTEASE_CYS"/>
    <property type="match status" value="1"/>
</dbReference>
<keyword evidence="3" id="KW-0732">Signal</keyword>
<comment type="caution">
    <text evidence="6">The sequence shown here is derived from an EMBL/GenBank/DDBJ whole genome shotgun (WGS) entry which is preliminary data.</text>
</comment>
<dbReference type="InterPro" id="IPR013201">
    <property type="entry name" value="Prot_inhib_I29"/>
</dbReference>
<dbReference type="InterPro" id="IPR038765">
    <property type="entry name" value="Papain-like_cys_pep_sf"/>
</dbReference>
<dbReference type="InterPro" id="IPR013128">
    <property type="entry name" value="Peptidase_C1A"/>
</dbReference>
<keyword evidence="2" id="KW-1015">Disulfide bond</keyword>
<evidence type="ECO:0000259" key="4">
    <source>
        <dbReference type="SMART" id="SM00645"/>
    </source>
</evidence>
<evidence type="ECO:0000256" key="3">
    <source>
        <dbReference type="SAM" id="SignalP"/>
    </source>
</evidence>
<evidence type="ECO:0000256" key="2">
    <source>
        <dbReference type="ARBA" id="ARBA00023157"/>
    </source>
</evidence>
<evidence type="ECO:0000313" key="7">
    <source>
        <dbReference type="Proteomes" id="UP001085076"/>
    </source>
</evidence>
<name>A0A9D5CWA4_9LILI</name>
<dbReference type="AlphaFoldDB" id="A0A9D5CWA4"/>
<dbReference type="EMBL" id="JAGGNH010000002">
    <property type="protein sequence ID" value="KAJ0981125.1"/>
    <property type="molecule type" value="Genomic_DNA"/>
</dbReference>
<protein>
    <submittedName>
        <fullName evidence="6">Uncharacterized protein</fullName>
    </submittedName>
</protein>
<proteinExistence type="inferred from homology"/>
<accession>A0A9D5CWA4</accession>
<evidence type="ECO:0000313" key="6">
    <source>
        <dbReference type="EMBL" id="KAJ0981125.1"/>
    </source>
</evidence>
<gene>
    <name evidence="6" type="ORF">J5N97_009380</name>
</gene>
<dbReference type="OrthoDB" id="10253408at2759"/>
<feature type="domain" description="Peptidase C1A papain C-terminal" evidence="4">
    <location>
        <begin position="127"/>
        <end position="298"/>
    </location>
</feature>
<sequence>MARLLLLISTIISIACISMAHEIHGIHNNDPILNALGLTPDTLSFARFVKKYGKSYESLEEMNKRFSLFVENLKLIRSTNRKGLSYKLGINKFTDMSWDEFRSKRLSSAGNCSSAVEGNHILTDAPIPSSRDWRKEGIVSPVKDQGECGSCWSFSATGAMEAAHNQATGKNITLSEQQLVDCSKAFYNYGCEGGWPSQAFQYVKYNGGLDTEKSYPYKGTDGSCSYKLASIGARVIDTINITMYAEDELKHAVGVVRPVSVAFEVVQSFMSYKSGVYSSDSCGTSPDVIKLGFVTAFEN</sequence>
<evidence type="ECO:0000256" key="1">
    <source>
        <dbReference type="ARBA" id="ARBA00008455"/>
    </source>
</evidence>
<dbReference type="Gene3D" id="3.90.70.10">
    <property type="entry name" value="Cysteine proteinases"/>
    <property type="match status" value="1"/>
</dbReference>
<comment type="similarity">
    <text evidence="1">Belongs to the peptidase C1 family.</text>
</comment>
<reference evidence="6" key="1">
    <citation type="submission" date="2021-03" db="EMBL/GenBank/DDBJ databases">
        <authorList>
            <person name="Li Z."/>
            <person name="Yang C."/>
        </authorList>
    </citation>
    <scope>NUCLEOTIDE SEQUENCE</scope>
    <source>
        <strain evidence="6">Dzin_1.0</strain>
        <tissue evidence="6">Leaf</tissue>
    </source>
</reference>
<evidence type="ECO:0000259" key="5">
    <source>
        <dbReference type="SMART" id="SM00848"/>
    </source>
</evidence>
<dbReference type="InterPro" id="IPR000668">
    <property type="entry name" value="Peptidase_C1A_C"/>
</dbReference>
<dbReference type="GO" id="GO:0006508">
    <property type="term" value="P:proteolysis"/>
    <property type="evidence" value="ECO:0007669"/>
    <property type="project" value="InterPro"/>
</dbReference>